<gene>
    <name evidence="2" type="ORF">scyTo_0007533</name>
</gene>
<comment type="caution">
    <text evidence="2">The sequence shown here is derived from an EMBL/GenBank/DDBJ whole genome shotgun (WGS) entry which is preliminary data.</text>
</comment>
<name>A0A401NU37_SCYTO</name>
<keyword evidence="3" id="KW-1185">Reference proteome</keyword>
<reference evidence="2 3" key="1">
    <citation type="journal article" date="2018" name="Nat. Ecol. Evol.">
        <title>Shark genomes provide insights into elasmobranch evolution and the origin of vertebrates.</title>
        <authorList>
            <person name="Hara Y"/>
            <person name="Yamaguchi K"/>
            <person name="Onimaru K"/>
            <person name="Kadota M"/>
            <person name="Koyanagi M"/>
            <person name="Keeley SD"/>
            <person name="Tatsumi K"/>
            <person name="Tanaka K"/>
            <person name="Motone F"/>
            <person name="Kageyama Y"/>
            <person name="Nozu R"/>
            <person name="Adachi N"/>
            <person name="Nishimura O"/>
            <person name="Nakagawa R"/>
            <person name="Tanegashima C"/>
            <person name="Kiyatake I"/>
            <person name="Matsumoto R"/>
            <person name="Murakumo K"/>
            <person name="Nishida K"/>
            <person name="Terakita A"/>
            <person name="Kuratani S"/>
            <person name="Sato K"/>
            <person name="Hyodo S Kuraku.S."/>
        </authorList>
    </citation>
    <scope>NUCLEOTIDE SEQUENCE [LARGE SCALE GENOMIC DNA]</scope>
</reference>
<dbReference type="EMBL" id="BFAA01002750">
    <property type="protein sequence ID" value="GCB64411.1"/>
    <property type="molecule type" value="Genomic_DNA"/>
</dbReference>
<evidence type="ECO:0000313" key="2">
    <source>
        <dbReference type="EMBL" id="GCB64411.1"/>
    </source>
</evidence>
<accession>A0A401NU37</accession>
<protein>
    <submittedName>
        <fullName evidence="2">Uncharacterized protein</fullName>
    </submittedName>
</protein>
<feature type="compositionally biased region" description="Polar residues" evidence="1">
    <location>
        <begin position="1"/>
        <end position="11"/>
    </location>
</feature>
<evidence type="ECO:0000256" key="1">
    <source>
        <dbReference type="SAM" id="MobiDB-lite"/>
    </source>
</evidence>
<dbReference type="Proteomes" id="UP000288216">
    <property type="component" value="Unassembled WGS sequence"/>
</dbReference>
<dbReference type="AlphaFoldDB" id="A0A401NU37"/>
<feature type="compositionally biased region" description="Acidic residues" evidence="1">
    <location>
        <begin position="15"/>
        <end position="28"/>
    </location>
</feature>
<organism evidence="2 3">
    <name type="scientific">Scyliorhinus torazame</name>
    <name type="common">Cloudy catshark</name>
    <name type="synonym">Catulus torazame</name>
    <dbReference type="NCBI Taxonomy" id="75743"/>
    <lineage>
        <taxon>Eukaryota</taxon>
        <taxon>Metazoa</taxon>
        <taxon>Chordata</taxon>
        <taxon>Craniata</taxon>
        <taxon>Vertebrata</taxon>
        <taxon>Chondrichthyes</taxon>
        <taxon>Elasmobranchii</taxon>
        <taxon>Galeomorphii</taxon>
        <taxon>Galeoidea</taxon>
        <taxon>Carcharhiniformes</taxon>
        <taxon>Scyliorhinidae</taxon>
        <taxon>Scyliorhinus</taxon>
    </lineage>
</organism>
<evidence type="ECO:0000313" key="3">
    <source>
        <dbReference type="Proteomes" id="UP000288216"/>
    </source>
</evidence>
<proteinExistence type="predicted"/>
<dbReference type="OrthoDB" id="9624097at2759"/>
<sequence>MEKTNSPIAANSESSTEEISESDSLDSEVQLEMEPYLVRRLSFHALQLPPLAFRLAEQYDWERKSETEHIPRPTTLPLKTLPLIAITAADNSRTEIDYEGTADEDGYIQNPAHRDSWPLKVVQH</sequence>
<feature type="region of interest" description="Disordered" evidence="1">
    <location>
        <begin position="1"/>
        <end position="28"/>
    </location>
</feature>